<reference evidence="1 3" key="2">
    <citation type="journal article" date="2014" name="BMC Genomics">
        <title>An improved genome release (version Mt4.0) for the model legume Medicago truncatula.</title>
        <authorList>
            <person name="Tang H."/>
            <person name="Krishnakumar V."/>
            <person name="Bidwell S."/>
            <person name="Rosen B."/>
            <person name="Chan A."/>
            <person name="Zhou S."/>
            <person name="Gentzbittel L."/>
            <person name="Childs K.L."/>
            <person name="Yandell M."/>
            <person name="Gundlach H."/>
            <person name="Mayer K.F."/>
            <person name="Schwartz D.C."/>
            <person name="Town C.D."/>
        </authorList>
    </citation>
    <scope>GENOME REANNOTATION</scope>
    <source>
        <strain evidence="1">A17</strain>
        <strain evidence="2 3">cv. Jemalong A17</strain>
    </source>
</reference>
<gene>
    <name evidence="1" type="ordered locus">MTR_2g069348</name>
</gene>
<proteinExistence type="predicted"/>
<dbReference type="EnsemblPlants" id="KEH38339">
    <property type="protein sequence ID" value="KEH38339"/>
    <property type="gene ID" value="MTR_2g069348"/>
</dbReference>
<dbReference type="Proteomes" id="UP000002051">
    <property type="component" value="Chromosome 2"/>
</dbReference>
<sequence>MRQIAIVTNHVDHIGISYLWSHSSNSKIFRDTRNHNLLKWTQLRSGTNAKGRVPNKDNTKIMGWDLFGSMWVLLD</sequence>
<keyword evidence="3" id="KW-1185">Reference proteome</keyword>
<accession>A0A072V8J6</accession>
<evidence type="ECO:0000313" key="3">
    <source>
        <dbReference type="Proteomes" id="UP000002051"/>
    </source>
</evidence>
<reference evidence="1 3" key="1">
    <citation type="journal article" date="2011" name="Nature">
        <title>The Medicago genome provides insight into the evolution of rhizobial symbioses.</title>
        <authorList>
            <person name="Young N.D."/>
            <person name="Debelle F."/>
            <person name="Oldroyd G.E."/>
            <person name="Geurts R."/>
            <person name="Cannon S.B."/>
            <person name="Udvardi M.K."/>
            <person name="Benedito V.A."/>
            <person name="Mayer K.F."/>
            <person name="Gouzy J."/>
            <person name="Schoof H."/>
            <person name="Van de Peer Y."/>
            <person name="Proost S."/>
            <person name="Cook D.R."/>
            <person name="Meyers B.C."/>
            <person name="Spannagl M."/>
            <person name="Cheung F."/>
            <person name="De Mita S."/>
            <person name="Krishnakumar V."/>
            <person name="Gundlach H."/>
            <person name="Zhou S."/>
            <person name="Mudge J."/>
            <person name="Bharti A.K."/>
            <person name="Murray J.D."/>
            <person name="Naoumkina M.A."/>
            <person name="Rosen B."/>
            <person name="Silverstein K.A."/>
            <person name="Tang H."/>
            <person name="Rombauts S."/>
            <person name="Zhao P.X."/>
            <person name="Zhou P."/>
            <person name="Barbe V."/>
            <person name="Bardou P."/>
            <person name="Bechner M."/>
            <person name="Bellec A."/>
            <person name="Berger A."/>
            <person name="Berges H."/>
            <person name="Bidwell S."/>
            <person name="Bisseling T."/>
            <person name="Choisne N."/>
            <person name="Couloux A."/>
            <person name="Denny R."/>
            <person name="Deshpande S."/>
            <person name="Dai X."/>
            <person name="Doyle J.J."/>
            <person name="Dudez A.M."/>
            <person name="Farmer A.D."/>
            <person name="Fouteau S."/>
            <person name="Franken C."/>
            <person name="Gibelin C."/>
            <person name="Gish J."/>
            <person name="Goldstein S."/>
            <person name="Gonzalez A.J."/>
            <person name="Green P.J."/>
            <person name="Hallab A."/>
            <person name="Hartog M."/>
            <person name="Hua A."/>
            <person name="Humphray S.J."/>
            <person name="Jeong D.H."/>
            <person name="Jing Y."/>
            <person name="Jocker A."/>
            <person name="Kenton S.M."/>
            <person name="Kim D.J."/>
            <person name="Klee K."/>
            <person name="Lai H."/>
            <person name="Lang C."/>
            <person name="Lin S."/>
            <person name="Macmil S.L."/>
            <person name="Magdelenat G."/>
            <person name="Matthews L."/>
            <person name="McCorrison J."/>
            <person name="Monaghan E.L."/>
            <person name="Mun J.H."/>
            <person name="Najar F.Z."/>
            <person name="Nicholson C."/>
            <person name="Noirot C."/>
            <person name="O'Bleness M."/>
            <person name="Paule C.R."/>
            <person name="Poulain J."/>
            <person name="Prion F."/>
            <person name="Qin B."/>
            <person name="Qu C."/>
            <person name="Retzel E.F."/>
            <person name="Riddle C."/>
            <person name="Sallet E."/>
            <person name="Samain S."/>
            <person name="Samson N."/>
            <person name="Sanders I."/>
            <person name="Saurat O."/>
            <person name="Scarpelli C."/>
            <person name="Schiex T."/>
            <person name="Segurens B."/>
            <person name="Severin A.J."/>
            <person name="Sherrier D.J."/>
            <person name="Shi R."/>
            <person name="Sims S."/>
            <person name="Singer S.R."/>
            <person name="Sinharoy S."/>
            <person name="Sterck L."/>
            <person name="Viollet A."/>
            <person name="Wang B.B."/>
            <person name="Wang K."/>
            <person name="Wang M."/>
            <person name="Wang X."/>
            <person name="Warfsmann J."/>
            <person name="Weissenbach J."/>
            <person name="White D.D."/>
            <person name="White J.D."/>
            <person name="Wiley G.B."/>
            <person name="Wincker P."/>
            <person name="Xing Y."/>
            <person name="Yang L."/>
            <person name="Yao Z."/>
            <person name="Ying F."/>
            <person name="Zhai J."/>
            <person name="Zhou L."/>
            <person name="Zuber A."/>
            <person name="Denarie J."/>
            <person name="Dixon R.A."/>
            <person name="May G.D."/>
            <person name="Schwartz D.C."/>
            <person name="Rogers J."/>
            <person name="Quetier F."/>
            <person name="Town C.D."/>
            <person name="Roe B.A."/>
        </authorList>
    </citation>
    <scope>NUCLEOTIDE SEQUENCE [LARGE SCALE GENOMIC DNA]</scope>
    <source>
        <strain evidence="1">A17</strain>
        <strain evidence="2 3">cv. Jemalong A17</strain>
    </source>
</reference>
<dbReference type="AlphaFoldDB" id="A0A072V8J6"/>
<evidence type="ECO:0000313" key="2">
    <source>
        <dbReference type="EnsemblPlants" id="KEH38339"/>
    </source>
</evidence>
<dbReference type="EMBL" id="CM001218">
    <property type="protein sequence ID" value="KEH38339.1"/>
    <property type="molecule type" value="Genomic_DNA"/>
</dbReference>
<protein>
    <submittedName>
        <fullName evidence="1 2">Uncharacterized protein</fullName>
    </submittedName>
</protein>
<name>A0A072V8J6_MEDTR</name>
<organism evidence="1 3">
    <name type="scientific">Medicago truncatula</name>
    <name type="common">Barrel medic</name>
    <name type="synonym">Medicago tribuloides</name>
    <dbReference type="NCBI Taxonomy" id="3880"/>
    <lineage>
        <taxon>Eukaryota</taxon>
        <taxon>Viridiplantae</taxon>
        <taxon>Streptophyta</taxon>
        <taxon>Embryophyta</taxon>
        <taxon>Tracheophyta</taxon>
        <taxon>Spermatophyta</taxon>
        <taxon>Magnoliopsida</taxon>
        <taxon>eudicotyledons</taxon>
        <taxon>Gunneridae</taxon>
        <taxon>Pentapetalae</taxon>
        <taxon>rosids</taxon>
        <taxon>fabids</taxon>
        <taxon>Fabales</taxon>
        <taxon>Fabaceae</taxon>
        <taxon>Papilionoideae</taxon>
        <taxon>50 kb inversion clade</taxon>
        <taxon>NPAAA clade</taxon>
        <taxon>Hologalegina</taxon>
        <taxon>IRL clade</taxon>
        <taxon>Trifolieae</taxon>
        <taxon>Medicago</taxon>
    </lineage>
</organism>
<evidence type="ECO:0000313" key="1">
    <source>
        <dbReference type="EMBL" id="KEH38339.1"/>
    </source>
</evidence>
<reference evidence="2" key="3">
    <citation type="submission" date="2015-04" db="UniProtKB">
        <authorList>
            <consortium name="EnsemblPlants"/>
        </authorList>
    </citation>
    <scope>IDENTIFICATION</scope>
    <source>
        <strain evidence="2">cv. Jemalong A17</strain>
    </source>
</reference>
<dbReference type="HOGENOM" id="CLU_2674779_0_0_1"/>